<proteinExistence type="predicted"/>
<gene>
    <name evidence="1" type="ORF">F2Q68_00034220</name>
</gene>
<dbReference type="Proteomes" id="UP000712281">
    <property type="component" value="Unassembled WGS sequence"/>
</dbReference>
<evidence type="ECO:0000313" key="2">
    <source>
        <dbReference type="Proteomes" id="UP000712281"/>
    </source>
</evidence>
<evidence type="ECO:0000313" key="1">
    <source>
        <dbReference type="EMBL" id="KAF2552223.1"/>
    </source>
</evidence>
<accession>A0A8S9H2E1</accession>
<sequence>MEAGSLQYNLRTSGFILGYMEAASHSVLKGGPLFNVNRTRANVGIAPVGFRGSVGVAGDESGLEDLVFIGTQGTFLSASRLEGLSRNEEVVSLTVEQMGHGSVVVRCWTLGSFIISRALRISRESFVIGPVGLDTGFVLTRNYGFAGTVFRLPKRDYYRARLYHSPRLVKQSSAPCTCAYDFWGPRYALGYTGVLGSIDNILSEVELGFEGFVEPDPALYAPLTRGLCPVVKPRPLVGRSPSQLAHHGSWSCAIGWVGHGPTARRFLG</sequence>
<name>A0A8S9H2E1_BRACR</name>
<organism evidence="1 2">
    <name type="scientific">Brassica cretica</name>
    <name type="common">Mustard</name>
    <dbReference type="NCBI Taxonomy" id="69181"/>
    <lineage>
        <taxon>Eukaryota</taxon>
        <taxon>Viridiplantae</taxon>
        <taxon>Streptophyta</taxon>
        <taxon>Embryophyta</taxon>
        <taxon>Tracheophyta</taxon>
        <taxon>Spermatophyta</taxon>
        <taxon>Magnoliopsida</taxon>
        <taxon>eudicotyledons</taxon>
        <taxon>Gunneridae</taxon>
        <taxon>Pentapetalae</taxon>
        <taxon>rosids</taxon>
        <taxon>malvids</taxon>
        <taxon>Brassicales</taxon>
        <taxon>Brassicaceae</taxon>
        <taxon>Brassiceae</taxon>
        <taxon>Brassica</taxon>
    </lineage>
</organism>
<comment type="caution">
    <text evidence="1">The sequence shown here is derived from an EMBL/GenBank/DDBJ whole genome shotgun (WGS) entry which is preliminary data.</text>
</comment>
<dbReference type="AlphaFoldDB" id="A0A8S9H2E1"/>
<dbReference type="EMBL" id="QGKW02001988">
    <property type="protein sequence ID" value="KAF2552223.1"/>
    <property type="molecule type" value="Genomic_DNA"/>
</dbReference>
<protein>
    <submittedName>
        <fullName evidence="1">Uncharacterized protein</fullName>
    </submittedName>
</protein>
<reference evidence="1" key="1">
    <citation type="submission" date="2019-12" db="EMBL/GenBank/DDBJ databases">
        <title>Genome sequencing and annotation of Brassica cretica.</title>
        <authorList>
            <person name="Studholme D.J."/>
            <person name="Sarris P.F."/>
        </authorList>
    </citation>
    <scope>NUCLEOTIDE SEQUENCE</scope>
    <source>
        <strain evidence="1">PFS-001/15</strain>
        <tissue evidence="1">Leaf</tissue>
    </source>
</reference>